<sequence length="138" mass="15267">MNCLASLPDYNCAVEPGAVVIRDGGGRRERGEEEEGREENIPYRSPGRSPLSSLRPSPGDLPLRRPPDRFPPTTPRSPGVQRLHLRHHGPLGAVSKGEEPPPICRAVPLCALDRSWRYAVLVLPLHSGYMYCVHNMLS</sequence>
<gene>
    <name evidence="2" type="ORF">RRG08_027881</name>
</gene>
<reference evidence="2" key="1">
    <citation type="journal article" date="2023" name="G3 (Bethesda)">
        <title>A reference genome for the long-term kleptoplast-retaining sea slug Elysia crispata morphotype clarki.</title>
        <authorList>
            <person name="Eastman K.E."/>
            <person name="Pendleton A.L."/>
            <person name="Shaikh M.A."/>
            <person name="Suttiyut T."/>
            <person name="Ogas R."/>
            <person name="Tomko P."/>
            <person name="Gavelis G."/>
            <person name="Widhalm J.R."/>
            <person name="Wisecaver J.H."/>
        </authorList>
    </citation>
    <scope>NUCLEOTIDE SEQUENCE</scope>
    <source>
        <strain evidence="2">ECLA1</strain>
    </source>
</reference>
<dbReference type="EMBL" id="JAWDGP010002514">
    <property type="protein sequence ID" value="KAK3782333.1"/>
    <property type="molecule type" value="Genomic_DNA"/>
</dbReference>
<dbReference type="Proteomes" id="UP001283361">
    <property type="component" value="Unassembled WGS sequence"/>
</dbReference>
<keyword evidence="3" id="KW-1185">Reference proteome</keyword>
<name>A0AAE1A6R3_9GAST</name>
<feature type="compositionally biased region" description="Low complexity" evidence="1">
    <location>
        <begin position="44"/>
        <end position="61"/>
    </location>
</feature>
<evidence type="ECO:0000313" key="3">
    <source>
        <dbReference type="Proteomes" id="UP001283361"/>
    </source>
</evidence>
<accession>A0AAE1A6R3</accession>
<feature type="region of interest" description="Disordered" evidence="1">
    <location>
        <begin position="21"/>
        <end position="98"/>
    </location>
</feature>
<organism evidence="2 3">
    <name type="scientific">Elysia crispata</name>
    <name type="common">lettuce slug</name>
    <dbReference type="NCBI Taxonomy" id="231223"/>
    <lineage>
        <taxon>Eukaryota</taxon>
        <taxon>Metazoa</taxon>
        <taxon>Spiralia</taxon>
        <taxon>Lophotrochozoa</taxon>
        <taxon>Mollusca</taxon>
        <taxon>Gastropoda</taxon>
        <taxon>Heterobranchia</taxon>
        <taxon>Euthyneura</taxon>
        <taxon>Panpulmonata</taxon>
        <taxon>Sacoglossa</taxon>
        <taxon>Placobranchoidea</taxon>
        <taxon>Plakobranchidae</taxon>
        <taxon>Elysia</taxon>
    </lineage>
</organism>
<evidence type="ECO:0000256" key="1">
    <source>
        <dbReference type="SAM" id="MobiDB-lite"/>
    </source>
</evidence>
<dbReference type="AlphaFoldDB" id="A0AAE1A6R3"/>
<evidence type="ECO:0000313" key="2">
    <source>
        <dbReference type="EMBL" id="KAK3782333.1"/>
    </source>
</evidence>
<proteinExistence type="predicted"/>
<comment type="caution">
    <text evidence="2">The sequence shown here is derived from an EMBL/GenBank/DDBJ whole genome shotgun (WGS) entry which is preliminary data.</text>
</comment>
<protein>
    <submittedName>
        <fullName evidence="2">Uncharacterized protein</fullName>
    </submittedName>
</protein>